<gene>
    <name evidence="1" type="ORF">SJPD1_2194</name>
</gene>
<evidence type="ECO:0000313" key="2">
    <source>
        <dbReference type="Proteomes" id="UP000217349"/>
    </source>
</evidence>
<accession>A0A290HFH2</accession>
<dbReference type="AlphaFoldDB" id="A0A290HFH2"/>
<evidence type="ECO:0008006" key="3">
    <source>
        <dbReference type="Google" id="ProtNLM"/>
    </source>
</evidence>
<dbReference type="Proteomes" id="UP000217349">
    <property type="component" value="Chromosome"/>
</dbReference>
<organism evidence="1 2">
    <name type="scientific">Sulfurospirillum diekertiae</name>
    <dbReference type="NCBI Taxonomy" id="1854492"/>
    <lineage>
        <taxon>Bacteria</taxon>
        <taxon>Pseudomonadati</taxon>
        <taxon>Campylobacterota</taxon>
        <taxon>Epsilonproteobacteria</taxon>
        <taxon>Campylobacterales</taxon>
        <taxon>Sulfurospirillaceae</taxon>
        <taxon>Sulfurospirillum</taxon>
    </lineage>
</organism>
<proteinExistence type="predicted"/>
<protein>
    <recommendedName>
        <fullName evidence="3">Periplasmic protein</fullName>
    </recommendedName>
</protein>
<sequence length="104" mass="11665">MKKILILVGLLTSMYAIPPCDLPDQKVCAYFYKGPLSGEIIITNMSADTVLIKHISVSLDGQNKSVSDLQLSAGQNFSIVKARYDDHDKKPYYYIGSMEYKIIK</sequence>
<dbReference type="RefSeq" id="WP_096047194.1">
    <property type="nucleotide sequence ID" value="NZ_CP023275.1"/>
</dbReference>
<dbReference type="OrthoDB" id="5339944at2"/>
<dbReference type="EMBL" id="CP023275">
    <property type="protein sequence ID" value="ATB70292.1"/>
    <property type="molecule type" value="Genomic_DNA"/>
</dbReference>
<reference evidence="2" key="1">
    <citation type="submission" date="2017-09" db="EMBL/GenBank/DDBJ databases">
        <title>The complete genome of Sulfurospirillum sp. JPD-1.</title>
        <authorList>
            <person name="Goris T."/>
        </authorList>
    </citation>
    <scope>NUCLEOTIDE SEQUENCE [LARGE SCALE GENOMIC DNA]</scope>
    <source>
        <strain evidence="2">JPD-1</strain>
    </source>
</reference>
<name>A0A290HFH2_9BACT</name>
<evidence type="ECO:0000313" key="1">
    <source>
        <dbReference type="EMBL" id="ATB70292.1"/>
    </source>
</evidence>
<dbReference type="KEGG" id="sulj:SJPD1_2194"/>